<sequence>MTTSQTSTPTLLVPVALEALVINTPMKGAVGFSRWLPNYDNLNKFQSPIPAPFNIEGGNPSNGVYLHWVLPDTFAHGNKQTASSQAGTAAAVRATAGMTEQQEVVFPNVPNRWLVVRIVPGTAATGTCRAWVVQSDYLGSQSSPGTNPFVDPFPTNTSAPNSVTTATLGKTVDLESWVEPAAAQLFLKAVGPATVTFSAYTPNVQDVFSVYDDLSDLPSDVYNGGTNLTYVVMGWYSDPTEDLLYGSQYGANGWATADQWMALMQELNWAVPAGAENLPAASLPKQSLCHGMIYAVQWQTTTVPKRVNLDPTQLHVAVGDNGIDAFTVLLESVAQNSGTTVNPELMEAFQYSLLPEMNPPDGAAQIALKAEQAWFASTPGGTLWQIAAAQRADLTQTNQPQPQITPAQAAALAQLNQAQVQLDQNRRQLGSLQSQLHDIWWKQQFAIQNGYQDSPPPAETQLAALWGQIFQAMQTALDTNTSGSLISQVIQLQSQIAGQVAALPDPHNPASIAHYATTVMELPPMLQLNPVAQPRFYQPSDPVLMIGGMEWPDRYIYGGASDPTAALLTRLGDQTITGLTVGSQTVTVSQLSQFIPMLSSAQQGKLPSQFVSLMMTLLQEAFFLDTDSAAVIVAQMGGSTPTEVATAIGSYVSGGTVNQTPAANVPATLGIAPWQQAWAPLFLEWKATYLPTPGTTSTAGVINWQFDGSDYDWPPPNIDSDTDPVTQTYSGRIFLSPHITFGFIARLKQYLQDNPSDPNAPGLQAIQKLIDQVGEWNFLSQTLSGFNDFLIMQDLDVTMPPDASVVAQVGDQYDSFPYPTPGFAGGGAWDPPPLPASYFFPIRAGHFYFQELQVVDRFGQVLPLLQANNNPTGNYESFYPIQGNELVPNSNYKPAGSVNPPSASSYLKQSPRLVQPARLEFNFLSATNDQQRSDLYANASPVCGWVLPNHLDQSLAIYDATGDLLGELLRVENSQGQYTLVWQPNPGDAAPIAPAQIANPHLQGFVQQLLSLNDQAAGFEALLQVIDATLWQVDPLSGRGDEKLSVLIGRPLALVRAELQLMLEGDPVQDQAWAWTCGSNWLNETSFDFTQVQFNLRLGSLDLFDDGLLGYFNSDNYGQFNSVHTPSSSTPYIAPIGENNYITLPPNYLRQPATQQTTKFVTLLLDPRGNIHATTGILPIQKVTLPEAYIGDAIKTLNVTFRVNGLLTDPDTIRIPIPALKHADWSWIERSDPNTWNTSLPIVKANQKPRLVNTPAVIHEGWLKLVDKQDS</sequence>
<reference evidence="1" key="1">
    <citation type="submission" date="2021-05" db="EMBL/GenBank/DDBJ databases">
        <authorList>
            <person name="Pietrasiak N."/>
            <person name="Ward R."/>
            <person name="Stajich J.E."/>
            <person name="Kurbessoian T."/>
        </authorList>
    </citation>
    <scope>NUCLEOTIDE SEQUENCE</scope>
    <source>
        <strain evidence="1">GSE-TBD4-15B</strain>
    </source>
</reference>
<comment type="caution">
    <text evidence="1">The sequence shown here is derived from an EMBL/GenBank/DDBJ whole genome shotgun (WGS) entry which is preliminary data.</text>
</comment>
<dbReference type="Proteomes" id="UP000707356">
    <property type="component" value="Unassembled WGS sequence"/>
</dbReference>
<protein>
    <submittedName>
        <fullName evidence="1">Uncharacterized protein</fullName>
    </submittedName>
</protein>
<dbReference type="AlphaFoldDB" id="A0A951U4W8"/>
<gene>
    <name evidence="1" type="ORF">KME07_05590</name>
</gene>
<name>A0A951U4W8_9CYAN</name>
<proteinExistence type="predicted"/>
<evidence type="ECO:0000313" key="2">
    <source>
        <dbReference type="Proteomes" id="UP000707356"/>
    </source>
</evidence>
<dbReference type="EMBL" id="JAHHHV010000024">
    <property type="protein sequence ID" value="MBW4464897.1"/>
    <property type="molecule type" value="Genomic_DNA"/>
</dbReference>
<evidence type="ECO:0000313" key="1">
    <source>
        <dbReference type="EMBL" id="MBW4464897.1"/>
    </source>
</evidence>
<accession>A0A951U4W8</accession>
<organism evidence="1 2">
    <name type="scientific">Pegethrix bostrychoides GSE-TBD4-15B</name>
    <dbReference type="NCBI Taxonomy" id="2839662"/>
    <lineage>
        <taxon>Bacteria</taxon>
        <taxon>Bacillati</taxon>
        <taxon>Cyanobacteriota</taxon>
        <taxon>Cyanophyceae</taxon>
        <taxon>Oculatellales</taxon>
        <taxon>Oculatellaceae</taxon>
        <taxon>Pegethrix</taxon>
    </lineage>
</organism>
<reference evidence="1" key="2">
    <citation type="journal article" date="2022" name="Microbiol. Resour. Announc.">
        <title>Metagenome Sequencing to Explore Phylogenomics of Terrestrial Cyanobacteria.</title>
        <authorList>
            <person name="Ward R.D."/>
            <person name="Stajich J.E."/>
            <person name="Johansen J.R."/>
            <person name="Huntemann M."/>
            <person name="Clum A."/>
            <person name="Foster B."/>
            <person name="Foster B."/>
            <person name="Roux S."/>
            <person name="Palaniappan K."/>
            <person name="Varghese N."/>
            <person name="Mukherjee S."/>
            <person name="Reddy T.B.K."/>
            <person name="Daum C."/>
            <person name="Copeland A."/>
            <person name="Chen I.A."/>
            <person name="Ivanova N.N."/>
            <person name="Kyrpides N.C."/>
            <person name="Shapiro N."/>
            <person name="Eloe-Fadrosh E.A."/>
            <person name="Pietrasiak N."/>
        </authorList>
    </citation>
    <scope>NUCLEOTIDE SEQUENCE</scope>
    <source>
        <strain evidence="1">GSE-TBD4-15B</strain>
    </source>
</reference>